<evidence type="ECO:0000313" key="2">
    <source>
        <dbReference type="EMBL" id="OCX21886.1"/>
    </source>
</evidence>
<dbReference type="AlphaFoldDB" id="A0A1C2E4P6"/>
<dbReference type="GO" id="GO:0004803">
    <property type="term" value="F:transposase activity"/>
    <property type="evidence" value="ECO:0007669"/>
    <property type="project" value="InterPro"/>
</dbReference>
<dbReference type="NCBIfam" id="NF047646">
    <property type="entry name" value="REP_Tyr_transpos"/>
    <property type="match status" value="1"/>
</dbReference>
<dbReference type="Gene3D" id="3.30.70.1290">
    <property type="entry name" value="Transposase IS200-like"/>
    <property type="match status" value="1"/>
</dbReference>
<dbReference type="Proteomes" id="UP000095143">
    <property type="component" value="Unassembled WGS sequence"/>
</dbReference>
<dbReference type="PANTHER" id="PTHR36966:SF1">
    <property type="entry name" value="REP-ASSOCIATED TYROSINE TRANSPOSASE"/>
    <property type="match status" value="1"/>
</dbReference>
<evidence type="ECO:0000313" key="3">
    <source>
        <dbReference type="Proteomes" id="UP000095143"/>
    </source>
</evidence>
<comment type="caution">
    <text evidence="2">The sequence shown here is derived from an EMBL/GenBank/DDBJ whole genome shotgun (WGS) entry which is preliminary data.</text>
</comment>
<protein>
    <submittedName>
        <fullName evidence="2">Transposase</fullName>
    </submittedName>
</protein>
<organism evidence="2 3">
    <name type="scientific">Pseudomonas graminis</name>
    <dbReference type="NCBI Taxonomy" id="158627"/>
    <lineage>
        <taxon>Bacteria</taxon>
        <taxon>Pseudomonadati</taxon>
        <taxon>Pseudomonadota</taxon>
        <taxon>Gammaproteobacteria</taxon>
        <taxon>Pseudomonadales</taxon>
        <taxon>Pseudomonadaceae</taxon>
        <taxon>Pseudomonas</taxon>
    </lineage>
</organism>
<dbReference type="GO" id="GO:0043565">
    <property type="term" value="F:sequence-specific DNA binding"/>
    <property type="evidence" value="ECO:0007669"/>
    <property type="project" value="TreeGrafter"/>
</dbReference>
<accession>A0A1C2E4P6</accession>
<dbReference type="InterPro" id="IPR052715">
    <property type="entry name" value="RAYT_transposase"/>
</dbReference>
<dbReference type="RefSeq" id="WP_065988363.1">
    <property type="nucleotide sequence ID" value="NZ_MDEN01000060.1"/>
</dbReference>
<dbReference type="EMBL" id="MDEN01000060">
    <property type="protein sequence ID" value="OCX21886.1"/>
    <property type="molecule type" value="Genomic_DNA"/>
</dbReference>
<dbReference type="SMART" id="SM01321">
    <property type="entry name" value="Y1_Tnp"/>
    <property type="match status" value="1"/>
</dbReference>
<dbReference type="OrthoDB" id="9791101at2"/>
<dbReference type="PANTHER" id="PTHR36966">
    <property type="entry name" value="REP-ASSOCIATED TYROSINE TRANSPOSASE"/>
    <property type="match status" value="1"/>
</dbReference>
<dbReference type="Pfam" id="PF01797">
    <property type="entry name" value="Y1_Tnp"/>
    <property type="match status" value="1"/>
</dbReference>
<evidence type="ECO:0000259" key="1">
    <source>
        <dbReference type="SMART" id="SM01321"/>
    </source>
</evidence>
<dbReference type="GO" id="GO:0006313">
    <property type="term" value="P:DNA transposition"/>
    <property type="evidence" value="ECO:0007669"/>
    <property type="project" value="InterPro"/>
</dbReference>
<feature type="domain" description="Transposase IS200-like" evidence="1">
    <location>
        <begin position="17"/>
        <end position="131"/>
    </location>
</feature>
<sequence length="158" mass="18232">MYGSKHERSLRIGRYSQQGNVYLVTSVVKDRAPLFSNIQIGRLAVQEMKRLHDSGVVHSFAWVVMPDHLHWLFELKSGSLPALMQALKGRTAFAVNKAHGAKKMTWQKGYHDHGVRADEELVEMARYVINNPIRAGLVMHRGDYPLWDCEWMLEWDCL</sequence>
<dbReference type="SUPFAM" id="SSF143422">
    <property type="entry name" value="Transposase IS200-like"/>
    <property type="match status" value="1"/>
</dbReference>
<name>A0A1C2E4P6_9PSED</name>
<gene>
    <name evidence="2" type="ORF">BBI10_09985</name>
</gene>
<dbReference type="InterPro" id="IPR002686">
    <property type="entry name" value="Transposase_17"/>
</dbReference>
<reference evidence="2 3" key="1">
    <citation type="submission" date="2016-08" db="EMBL/GenBank/DDBJ databases">
        <title>Whole genome sequence of Pseudomonas graminis strain UASWS1507, a potential biological control agent for agriculture.</title>
        <authorList>
            <person name="Crovadore J."/>
            <person name="Calmin G."/>
            <person name="Chablais R."/>
            <person name="Cochard B."/>
            <person name="Lefort F."/>
        </authorList>
    </citation>
    <scope>NUCLEOTIDE SEQUENCE [LARGE SCALE GENOMIC DNA]</scope>
    <source>
        <strain evidence="2 3">UASWS1507</strain>
    </source>
</reference>
<proteinExistence type="predicted"/>
<dbReference type="InterPro" id="IPR036515">
    <property type="entry name" value="Transposase_17_sf"/>
</dbReference>